<keyword evidence="4" id="KW-0285">Flavoprotein</keyword>
<evidence type="ECO:0000256" key="3">
    <source>
        <dbReference type="ARBA" id="ARBA00007588"/>
    </source>
</evidence>
<dbReference type="Gene3D" id="3.50.50.60">
    <property type="entry name" value="FAD/NAD(P)-binding domain"/>
    <property type="match status" value="1"/>
</dbReference>
<dbReference type="SUPFAM" id="SSF51905">
    <property type="entry name" value="FAD/NAD(P)-binding domain"/>
    <property type="match status" value="1"/>
</dbReference>
<accession>A0ABY5X9H2</accession>
<comment type="pathway">
    <text evidence="2">Siderophore biosynthesis.</text>
</comment>
<comment type="cofactor">
    <cofactor evidence="1">
        <name>FAD</name>
        <dbReference type="ChEBI" id="CHEBI:57692"/>
    </cofactor>
</comment>
<dbReference type="Proteomes" id="UP001058553">
    <property type="component" value="Chromosome"/>
</dbReference>
<sequence>MVAEIYDIIGVGFGPSNLALSICIDEHNDKLKSPTPPMKSLFFEKNQVFSWHSGMLIDDATMQISYLKDLVTLRNPNSPFSFLNYLHQKNRLEDFINLKNFYPTRVEYFDYLNWAAQQQQASVRYWHRVDDIKPWTLHDGSTIFEVLVTDLSVGHQSSYLTRNLAVATGIIPRMPDSEHASEFIIHSSRFLPTIESIPSSEKKQFLVVGGGQSAAEIVNHLYERFNNATVTSAFTTFGFKPADDSHFVNRIFDAQSVDMFFNASDSLKNRIMDIHADTNYSVVDGDLIAELYKKIYQEKVNDHARLQLRQLTRLVSAKKVKNQTVAILHNLKTNEIYTEVFDYIILATGYRVPDITELFPSARELMALAEDNSIKLDRSYGANLNCQVVGKIYLPGMSEAQHGLSATLLSLLPIRANEIVRDVANSVRLKTSSVVTEVMNVN</sequence>
<dbReference type="Pfam" id="PF13434">
    <property type="entry name" value="Lys_Orn_oxgnase"/>
    <property type="match status" value="1"/>
</dbReference>
<dbReference type="EMBL" id="CP103445">
    <property type="protein sequence ID" value="UWS34033.1"/>
    <property type="molecule type" value="Genomic_DNA"/>
</dbReference>
<keyword evidence="5" id="KW-0274">FAD</keyword>
<evidence type="ECO:0000256" key="7">
    <source>
        <dbReference type="ARBA" id="ARBA00023002"/>
    </source>
</evidence>
<gene>
    <name evidence="8" type="ORF">NYP84_02150</name>
</gene>
<evidence type="ECO:0000256" key="6">
    <source>
        <dbReference type="ARBA" id="ARBA00022857"/>
    </source>
</evidence>
<evidence type="ECO:0000313" key="9">
    <source>
        <dbReference type="Proteomes" id="UP001058553"/>
    </source>
</evidence>
<proteinExistence type="inferred from homology"/>
<evidence type="ECO:0000313" key="8">
    <source>
        <dbReference type="EMBL" id="UWS34033.1"/>
    </source>
</evidence>
<evidence type="ECO:0000256" key="5">
    <source>
        <dbReference type="ARBA" id="ARBA00022827"/>
    </source>
</evidence>
<evidence type="ECO:0000256" key="4">
    <source>
        <dbReference type="ARBA" id="ARBA00022630"/>
    </source>
</evidence>
<keyword evidence="7" id="KW-0560">Oxidoreductase</keyword>
<keyword evidence="6" id="KW-0521">NADP</keyword>
<evidence type="ECO:0000256" key="2">
    <source>
        <dbReference type="ARBA" id="ARBA00004924"/>
    </source>
</evidence>
<organism evidence="8 9">
    <name type="scientific">Erwinia pyrifoliae</name>
    <dbReference type="NCBI Taxonomy" id="79967"/>
    <lineage>
        <taxon>Bacteria</taxon>
        <taxon>Pseudomonadati</taxon>
        <taxon>Pseudomonadota</taxon>
        <taxon>Gammaproteobacteria</taxon>
        <taxon>Enterobacterales</taxon>
        <taxon>Erwiniaceae</taxon>
        <taxon>Erwinia</taxon>
    </lineage>
</organism>
<dbReference type="GeneID" id="92238405"/>
<keyword evidence="9" id="KW-1185">Reference proteome</keyword>
<dbReference type="InterPro" id="IPR036188">
    <property type="entry name" value="FAD/NAD-bd_sf"/>
</dbReference>
<reference evidence="8" key="1">
    <citation type="submission" date="2022-07" db="EMBL/GenBank/DDBJ databases">
        <title>Genetic diversity of Erwinia pyrifoliae.</title>
        <authorList>
            <person name="Park D.S."/>
            <person name="Ham H."/>
        </authorList>
    </citation>
    <scope>NUCLEOTIDE SEQUENCE</scope>
    <source>
        <strain evidence="8">CP201486</strain>
    </source>
</reference>
<dbReference type="InterPro" id="IPR025700">
    <property type="entry name" value="Lys/Orn_oxygenase"/>
</dbReference>
<evidence type="ECO:0000256" key="1">
    <source>
        <dbReference type="ARBA" id="ARBA00001974"/>
    </source>
</evidence>
<dbReference type="PANTHER" id="PTHR42802">
    <property type="entry name" value="MONOOXYGENASE"/>
    <property type="match status" value="1"/>
</dbReference>
<dbReference type="PANTHER" id="PTHR42802:SF1">
    <property type="entry name" value="L-ORNITHINE N(5)-MONOOXYGENASE"/>
    <property type="match status" value="1"/>
</dbReference>
<dbReference type="RefSeq" id="WP_012666777.1">
    <property type="nucleotide sequence ID" value="NZ_CP023567.1"/>
</dbReference>
<comment type="similarity">
    <text evidence="3">Belongs to the lysine N(6)-hydroxylase/L-ornithine N(5)-oxygenase family.</text>
</comment>
<protein>
    <submittedName>
        <fullName evidence="8">Lysine N(6)-hydroxylase/L-ornithine N(5)-oxygenase family protein</fullName>
    </submittedName>
</protein>
<name>A0ABY5X9H2_ERWPY</name>